<keyword evidence="3" id="KW-0540">Nuclease</keyword>
<dbReference type="PANTHER" id="PTHR34405:SF3">
    <property type="entry name" value="CRISPR-ASSOCIATED ENDORIBONUCLEASE CAS2 3"/>
    <property type="match status" value="1"/>
</dbReference>
<evidence type="ECO:0000256" key="5">
    <source>
        <dbReference type="ARBA" id="ARBA00022759"/>
    </source>
</evidence>
<evidence type="ECO:0000256" key="1">
    <source>
        <dbReference type="ARBA" id="ARBA00001946"/>
    </source>
</evidence>
<dbReference type="PANTHER" id="PTHR34405">
    <property type="entry name" value="CRISPR-ASSOCIATED ENDORIBONUCLEASE CAS2"/>
    <property type="match status" value="1"/>
</dbReference>
<dbReference type="Gene3D" id="3.30.70.240">
    <property type="match status" value="1"/>
</dbReference>
<dbReference type="GO" id="GO:0046872">
    <property type="term" value="F:metal ion binding"/>
    <property type="evidence" value="ECO:0007669"/>
    <property type="project" value="UniProtKB-KW"/>
</dbReference>
<keyword evidence="6" id="KW-0378">Hydrolase</keyword>
<dbReference type="GO" id="GO:0016787">
    <property type="term" value="F:hydrolase activity"/>
    <property type="evidence" value="ECO:0007669"/>
    <property type="project" value="UniProtKB-KW"/>
</dbReference>
<dbReference type="AlphaFoldDB" id="A0A4R2RRD4"/>
<dbReference type="InterPro" id="IPR021127">
    <property type="entry name" value="CRISPR_associated_Cas2"/>
</dbReference>
<dbReference type="GO" id="GO:0051607">
    <property type="term" value="P:defense response to virus"/>
    <property type="evidence" value="ECO:0007669"/>
    <property type="project" value="UniProtKB-KW"/>
</dbReference>
<dbReference type="GO" id="GO:0004521">
    <property type="term" value="F:RNA endonuclease activity"/>
    <property type="evidence" value="ECO:0007669"/>
    <property type="project" value="InterPro"/>
</dbReference>
<dbReference type="SUPFAM" id="SSF143430">
    <property type="entry name" value="TTP0101/SSO1404-like"/>
    <property type="match status" value="1"/>
</dbReference>
<keyword evidence="5" id="KW-0255">Endonuclease</keyword>
<dbReference type="GO" id="GO:0043571">
    <property type="term" value="P:maintenance of CRISPR repeat elements"/>
    <property type="evidence" value="ECO:0007669"/>
    <property type="project" value="InterPro"/>
</dbReference>
<reference evidence="9 10" key="1">
    <citation type="submission" date="2019-03" db="EMBL/GenBank/DDBJ databases">
        <title>Genomic Encyclopedia of Type Strains, Phase IV (KMG-IV): sequencing the most valuable type-strain genomes for metagenomic binning, comparative biology and taxonomic classification.</title>
        <authorList>
            <person name="Goeker M."/>
        </authorList>
    </citation>
    <scope>NUCLEOTIDE SEQUENCE [LARGE SCALE GENOMIC DNA]</scope>
    <source>
        <strain evidence="9 10">DSM 11170</strain>
    </source>
</reference>
<dbReference type="InterPro" id="IPR019199">
    <property type="entry name" value="Virulence_VapD/CRISPR_Cas2"/>
</dbReference>
<keyword evidence="7" id="KW-0460">Magnesium</keyword>
<dbReference type="CDD" id="cd09725">
    <property type="entry name" value="Cas2_I_II_III"/>
    <property type="match status" value="1"/>
</dbReference>
<evidence type="ECO:0000256" key="3">
    <source>
        <dbReference type="ARBA" id="ARBA00022722"/>
    </source>
</evidence>
<evidence type="ECO:0000256" key="7">
    <source>
        <dbReference type="ARBA" id="ARBA00022842"/>
    </source>
</evidence>
<keyword evidence="10" id="KW-1185">Reference proteome</keyword>
<comment type="caution">
    <text evidence="9">The sequence shown here is derived from an EMBL/GenBank/DDBJ whole genome shotgun (WGS) entry which is preliminary data.</text>
</comment>
<keyword evidence="8" id="KW-0051">Antiviral defense</keyword>
<comment type="similarity">
    <text evidence="2">Belongs to the CRISPR-associated endoribonuclease Cas2 protein family.</text>
</comment>
<keyword evidence="4" id="KW-0479">Metal-binding</keyword>
<name>A0A4R2RRD4_9FIRM</name>
<dbReference type="Proteomes" id="UP000294813">
    <property type="component" value="Unassembled WGS sequence"/>
</dbReference>
<organism evidence="9 10">
    <name type="scientific">Heliophilum fasciatum</name>
    <dbReference type="NCBI Taxonomy" id="35700"/>
    <lineage>
        <taxon>Bacteria</taxon>
        <taxon>Bacillati</taxon>
        <taxon>Bacillota</taxon>
        <taxon>Clostridia</taxon>
        <taxon>Eubacteriales</taxon>
        <taxon>Heliobacteriaceae</taxon>
        <taxon>Heliophilum</taxon>
    </lineage>
</organism>
<dbReference type="EMBL" id="SLXT01000026">
    <property type="protein sequence ID" value="TCP61735.1"/>
    <property type="molecule type" value="Genomic_DNA"/>
</dbReference>
<proteinExistence type="inferred from homology"/>
<evidence type="ECO:0000313" key="9">
    <source>
        <dbReference type="EMBL" id="TCP61735.1"/>
    </source>
</evidence>
<sequence length="77" mass="9239">MRKVAQACKDFGQRVQKSVFECTVSEVQYERFVHRLLAHIDKKEDSLRIYRLREPKETSVRVYGIDLYVNFEEPLVF</sequence>
<comment type="cofactor">
    <cofactor evidence="1">
        <name>Mg(2+)</name>
        <dbReference type="ChEBI" id="CHEBI:18420"/>
    </cofactor>
</comment>
<dbReference type="NCBIfam" id="TIGR01573">
    <property type="entry name" value="cas2"/>
    <property type="match status" value="1"/>
</dbReference>
<evidence type="ECO:0000256" key="4">
    <source>
        <dbReference type="ARBA" id="ARBA00022723"/>
    </source>
</evidence>
<protein>
    <submittedName>
        <fullName evidence="9">CRISPR-associated Cas2 family protein</fullName>
    </submittedName>
</protein>
<gene>
    <name evidence="9" type="ORF">EDD73_1266</name>
</gene>
<evidence type="ECO:0000313" key="10">
    <source>
        <dbReference type="Proteomes" id="UP000294813"/>
    </source>
</evidence>
<accession>A0A4R2RRD4</accession>
<dbReference type="Pfam" id="PF09827">
    <property type="entry name" value="CRISPR_Cas2"/>
    <property type="match status" value="1"/>
</dbReference>
<dbReference type="PIRSF" id="PIRSF032582">
    <property type="entry name" value="Cas2"/>
    <property type="match status" value="1"/>
</dbReference>
<evidence type="ECO:0000256" key="8">
    <source>
        <dbReference type="ARBA" id="ARBA00023118"/>
    </source>
</evidence>
<evidence type="ECO:0000256" key="6">
    <source>
        <dbReference type="ARBA" id="ARBA00022801"/>
    </source>
</evidence>
<evidence type="ECO:0000256" key="2">
    <source>
        <dbReference type="ARBA" id="ARBA00009959"/>
    </source>
</evidence>